<gene>
    <name evidence="1" type="ORF">HPP92_025352</name>
</gene>
<reference evidence="1 2" key="1">
    <citation type="journal article" date="2020" name="Nat. Food">
        <title>A phased Vanilla planifolia genome enables genetic improvement of flavour and production.</title>
        <authorList>
            <person name="Hasing T."/>
            <person name="Tang H."/>
            <person name="Brym M."/>
            <person name="Khazi F."/>
            <person name="Huang T."/>
            <person name="Chambers A.H."/>
        </authorList>
    </citation>
    <scope>NUCLEOTIDE SEQUENCE [LARGE SCALE GENOMIC DNA]</scope>
    <source>
        <tissue evidence="1">Leaf</tissue>
    </source>
</reference>
<dbReference type="AlphaFoldDB" id="A0A835PJY0"/>
<accession>A0A835PJY0</accession>
<dbReference type="EMBL" id="JADCNM010000014">
    <property type="protein sequence ID" value="KAG0454048.1"/>
    <property type="molecule type" value="Genomic_DNA"/>
</dbReference>
<name>A0A835PJY0_VANPL</name>
<sequence>MDGFPGPPADVSQLEATMLAVEHACSLIQMHVNPQEAEQVLVLLRKSSMPYQSCQYILGIAFNTQQKHANAEDAYVQSKVSASAAQLMKRGWIEFAESEKSLVLSQPKD</sequence>
<proteinExistence type="predicted"/>
<evidence type="ECO:0000313" key="2">
    <source>
        <dbReference type="Proteomes" id="UP000639772"/>
    </source>
</evidence>
<protein>
    <submittedName>
        <fullName evidence="1">Uncharacterized protein</fullName>
    </submittedName>
</protein>
<comment type="caution">
    <text evidence="1">The sequence shown here is derived from an EMBL/GenBank/DDBJ whole genome shotgun (WGS) entry which is preliminary data.</text>
</comment>
<dbReference type="OrthoDB" id="781132at2759"/>
<evidence type="ECO:0000313" key="1">
    <source>
        <dbReference type="EMBL" id="KAG0454048.1"/>
    </source>
</evidence>
<organism evidence="1 2">
    <name type="scientific">Vanilla planifolia</name>
    <name type="common">Vanilla</name>
    <dbReference type="NCBI Taxonomy" id="51239"/>
    <lineage>
        <taxon>Eukaryota</taxon>
        <taxon>Viridiplantae</taxon>
        <taxon>Streptophyta</taxon>
        <taxon>Embryophyta</taxon>
        <taxon>Tracheophyta</taxon>
        <taxon>Spermatophyta</taxon>
        <taxon>Magnoliopsida</taxon>
        <taxon>Liliopsida</taxon>
        <taxon>Asparagales</taxon>
        <taxon>Orchidaceae</taxon>
        <taxon>Vanilloideae</taxon>
        <taxon>Vanilleae</taxon>
        <taxon>Vanilla</taxon>
    </lineage>
</organism>
<dbReference type="Proteomes" id="UP000639772">
    <property type="component" value="Unassembled WGS sequence"/>
</dbReference>